<reference evidence="1" key="4">
    <citation type="submission" date="2023-01" db="EMBL/GenBank/DDBJ databases">
        <title>Draft genome sequence of Psychrobacter pacificensis strain NBRC 103191.</title>
        <authorList>
            <person name="Sun Q."/>
            <person name="Mori K."/>
        </authorList>
    </citation>
    <scope>NUCLEOTIDE SEQUENCE</scope>
    <source>
        <strain evidence="1">NBRC 103191</strain>
    </source>
</reference>
<dbReference type="EMBL" id="BSOK01000011">
    <property type="protein sequence ID" value="GLR28534.1"/>
    <property type="molecule type" value="Genomic_DNA"/>
</dbReference>
<gene>
    <name evidence="1" type="ORF">GCM10007915_07720</name>
    <name evidence="2" type="ORF">SAMN05660405_01839</name>
</gene>
<dbReference type="Proteomes" id="UP001156645">
    <property type="component" value="Unassembled WGS sequence"/>
</dbReference>
<dbReference type="RefSeq" id="WP_093070612.1">
    <property type="nucleotide sequence ID" value="NZ_BSOK01000011.1"/>
</dbReference>
<reference evidence="2 3" key="2">
    <citation type="submission" date="2016-10" db="EMBL/GenBank/DDBJ databases">
        <authorList>
            <person name="de Groot N.N."/>
        </authorList>
    </citation>
    <scope>NUCLEOTIDE SEQUENCE [LARGE SCALE GENOMIC DNA]</scope>
    <source>
        <strain evidence="2 3">DSM 23406</strain>
    </source>
</reference>
<sequence>MNYGDVFRKSDLGRAEIKSQSLGILPREARTLLIMIDGKRTYQNYLDTLDNSKMFADFDGVGPLFELLLELDCIELIGAANASSQIQTAPQVSTVTEAPTIPQVPVAKQPQSTGNSFDVSTEIEFDRTFNSKPPSKIAETGKKSIGSMFKAKVAGANYGTLKSDLATYIEKNAPPAEAWGYLLSLEQCEDSAQLLLLAQEVQKSSNANLARGMSKFMKKIQQSR</sequence>
<evidence type="ECO:0000313" key="3">
    <source>
        <dbReference type="Proteomes" id="UP000198501"/>
    </source>
</evidence>
<proteinExistence type="predicted"/>
<dbReference type="Proteomes" id="UP000198501">
    <property type="component" value="Unassembled WGS sequence"/>
</dbReference>
<protein>
    <submittedName>
        <fullName evidence="2">Uncharacterized protein</fullName>
    </submittedName>
</protein>
<name>A0A1G6YX34_9GAMM</name>
<evidence type="ECO:0000313" key="2">
    <source>
        <dbReference type="EMBL" id="SDD94197.1"/>
    </source>
</evidence>
<dbReference type="EMBL" id="FNAL01000013">
    <property type="protein sequence ID" value="SDD94197.1"/>
    <property type="molecule type" value="Genomic_DNA"/>
</dbReference>
<evidence type="ECO:0000313" key="4">
    <source>
        <dbReference type="Proteomes" id="UP001156645"/>
    </source>
</evidence>
<organism evidence="2 3">
    <name type="scientific">Psychrobacter pacificensis</name>
    <dbReference type="NCBI Taxonomy" id="112002"/>
    <lineage>
        <taxon>Bacteria</taxon>
        <taxon>Pseudomonadati</taxon>
        <taxon>Pseudomonadota</taxon>
        <taxon>Gammaproteobacteria</taxon>
        <taxon>Moraxellales</taxon>
        <taxon>Moraxellaceae</taxon>
        <taxon>Psychrobacter</taxon>
    </lineage>
</organism>
<dbReference type="AlphaFoldDB" id="A0A1G6YX34"/>
<reference evidence="4" key="3">
    <citation type="journal article" date="2019" name="Int. J. Syst. Evol. Microbiol.">
        <title>The Global Catalogue of Microorganisms (GCM) 10K type strain sequencing project: providing services to taxonomists for standard genome sequencing and annotation.</title>
        <authorList>
            <consortium name="The Broad Institute Genomics Platform"/>
            <consortium name="The Broad Institute Genome Sequencing Center for Infectious Disease"/>
            <person name="Wu L."/>
            <person name="Ma J."/>
        </authorList>
    </citation>
    <scope>NUCLEOTIDE SEQUENCE [LARGE SCALE GENOMIC DNA]</scope>
    <source>
        <strain evidence="4">NBRC 103191</strain>
    </source>
</reference>
<keyword evidence="4" id="KW-1185">Reference proteome</keyword>
<evidence type="ECO:0000313" key="1">
    <source>
        <dbReference type="EMBL" id="GLR28534.1"/>
    </source>
</evidence>
<reference evidence="1" key="1">
    <citation type="journal article" date="2014" name="Int. J. Syst. Evol. Microbiol.">
        <title>Complete genome of a new Firmicutes species belonging to the dominant human colonic microbiota ('Ruminococcus bicirculans') reveals two chromosomes and a selective capacity to utilize plant glucans.</title>
        <authorList>
            <consortium name="NISC Comparative Sequencing Program"/>
            <person name="Wegmann U."/>
            <person name="Louis P."/>
            <person name="Goesmann A."/>
            <person name="Henrissat B."/>
            <person name="Duncan S.H."/>
            <person name="Flint H.J."/>
        </authorList>
    </citation>
    <scope>NUCLEOTIDE SEQUENCE</scope>
    <source>
        <strain evidence="1">NBRC 103191</strain>
    </source>
</reference>
<accession>A0A1G6YX34</accession>